<proteinExistence type="predicted"/>
<gene>
    <name evidence="1" type="ORF">M8C21_005425</name>
</gene>
<evidence type="ECO:0000313" key="1">
    <source>
        <dbReference type="EMBL" id="KAI7758013.1"/>
    </source>
</evidence>
<evidence type="ECO:0000313" key="2">
    <source>
        <dbReference type="Proteomes" id="UP001206925"/>
    </source>
</evidence>
<reference evidence="1" key="1">
    <citation type="submission" date="2022-06" db="EMBL/GenBank/DDBJ databases">
        <title>Uncovering the hologenomic basis of an extraordinary plant invasion.</title>
        <authorList>
            <person name="Bieker V.C."/>
            <person name="Martin M.D."/>
            <person name="Gilbert T."/>
            <person name="Hodgins K."/>
            <person name="Battlay P."/>
            <person name="Petersen B."/>
            <person name="Wilson J."/>
        </authorList>
    </citation>
    <scope>NUCLEOTIDE SEQUENCE</scope>
    <source>
        <strain evidence="1">AA19_3_7</strain>
        <tissue evidence="1">Leaf</tissue>
    </source>
</reference>
<dbReference type="EMBL" id="JAMZMK010000035">
    <property type="protein sequence ID" value="KAI7758013.1"/>
    <property type="molecule type" value="Genomic_DNA"/>
</dbReference>
<keyword evidence="2" id="KW-1185">Reference proteome</keyword>
<accession>A0AAD5DC87</accession>
<protein>
    <submittedName>
        <fullName evidence="1">Uncharacterized protein</fullName>
    </submittedName>
</protein>
<organism evidence="1 2">
    <name type="scientific">Ambrosia artemisiifolia</name>
    <name type="common">Common ragweed</name>
    <dbReference type="NCBI Taxonomy" id="4212"/>
    <lineage>
        <taxon>Eukaryota</taxon>
        <taxon>Viridiplantae</taxon>
        <taxon>Streptophyta</taxon>
        <taxon>Embryophyta</taxon>
        <taxon>Tracheophyta</taxon>
        <taxon>Spermatophyta</taxon>
        <taxon>Magnoliopsida</taxon>
        <taxon>eudicotyledons</taxon>
        <taxon>Gunneridae</taxon>
        <taxon>Pentapetalae</taxon>
        <taxon>asterids</taxon>
        <taxon>campanulids</taxon>
        <taxon>Asterales</taxon>
        <taxon>Asteraceae</taxon>
        <taxon>Asteroideae</taxon>
        <taxon>Heliantheae alliance</taxon>
        <taxon>Heliantheae</taxon>
        <taxon>Ambrosia</taxon>
    </lineage>
</organism>
<name>A0AAD5DC87_AMBAR</name>
<dbReference type="AlphaFoldDB" id="A0AAD5DC87"/>
<comment type="caution">
    <text evidence="1">The sequence shown here is derived from an EMBL/GenBank/DDBJ whole genome shotgun (WGS) entry which is preliminary data.</text>
</comment>
<sequence>MKQRQQDVVEELMMIRMKVTVVATVVLAGDATVKSRRRCGGEIIRSCIKRSLAVYYDVTRPHSHVALVV</sequence>
<dbReference type="Proteomes" id="UP001206925">
    <property type="component" value="Unassembled WGS sequence"/>
</dbReference>